<evidence type="ECO:0000256" key="13">
    <source>
        <dbReference type="ARBA" id="ARBA00032480"/>
    </source>
</evidence>
<comment type="caution">
    <text evidence="18">The sequence shown here is derived from an EMBL/GenBank/DDBJ whole genome shotgun (WGS) entry which is preliminary data.</text>
</comment>
<feature type="region of interest" description="Disordered" evidence="15">
    <location>
        <begin position="435"/>
        <end position="632"/>
    </location>
</feature>
<organism evidence="18 19">
    <name type="scientific">Dendryphion nanum</name>
    <dbReference type="NCBI Taxonomy" id="256645"/>
    <lineage>
        <taxon>Eukaryota</taxon>
        <taxon>Fungi</taxon>
        <taxon>Dikarya</taxon>
        <taxon>Ascomycota</taxon>
        <taxon>Pezizomycotina</taxon>
        <taxon>Dothideomycetes</taxon>
        <taxon>Pleosporomycetidae</taxon>
        <taxon>Pleosporales</taxon>
        <taxon>Torulaceae</taxon>
        <taxon>Dendryphion</taxon>
    </lineage>
</organism>
<feature type="domain" description="Thg1 C-terminal" evidence="17">
    <location>
        <begin position="139"/>
        <end position="216"/>
    </location>
</feature>
<dbReference type="InterPro" id="IPR038469">
    <property type="entry name" value="tRNAHis_GuaTrfase_Thg1_sf"/>
</dbReference>
<dbReference type="InterPro" id="IPR007537">
    <property type="entry name" value="tRNAHis_GuaTrfase_Thg1"/>
</dbReference>
<keyword evidence="11" id="KW-0460">Magnesium</keyword>
<evidence type="ECO:0000256" key="10">
    <source>
        <dbReference type="ARBA" id="ARBA00022741"/>
    </source>
</evidence>
<feature type="compositionally biased region" description="Pro residues" evidence="15">
    <location>
        <begin position="327"/>
        <end position="353"/>
    </location>
</feature>
<feature type="compositionally biased region" description="Low complexity" evidence="15">
    <location>
        <begin position="354"/>
        <end position="365"/>
    </location>
</feature>
<dbReference type="EC" id="2.7.7.79" evidence="4"/>
<comment type="function">
    <text evidence="2">Adds a GMP to the 5'-end of tRNA(His) after transcription and RNase P cleavage.</text>
</comment>
<feature type="compositionally biased region" description="Low complexity" evidence="15">
    <location>
        <begin position="567"/>
        <end position="576"/>
    </location>
</feature>
<accession>A0A9P9D4D7</accession>
<evidence type="ECO:0000256" key="8">
    <source>
        <dbReference type="ARBA" id="ARBA00022695"/>
    </source>
</evidence>
<evidence type="ECO:0000313" key="19">
    <source>
        <dbReference type="Proteomes" id="UP000700596"/>
    </source>
</evidence>
<keyword evidence="7" id="KW-0819">tRNA processing</keyword>
<evidence type="ECO:0000256" key="14">
    <source>
        <dbReference type="ARBA" id="ARBA00047281"/>
    </source>
</evidence>
<keyword evidence="8 18" id="KW-0548">Nucleotidyltransferase</keyword>
<dbReference type="OrthoDB" id="62560at2759"/>
<dbReference type="InterPro" id="IPR025845">
    <property type="entry name" value="Thg1_C_dom"/>
</dbReference>
<dbReference type="EMBL" id="JAGMWT010000021">
    <property type="protein sequence ID" value="KAH7112461.1"/>
    <property type="molecule type" value="Genomic_DNA"/>
</dbReference>
<comment type="cofactor">
    <cofactor evidence="1">
        <name>Mg(2+)</name>
        <dbReference type="ChEBI" id="CHEBI:18420"/>
    </cofactor>
</comment>
<dbReference type="Gene3D" id="3.30.70.3000">
    <property type="match status" value="2"/>
</dbReference>
<evidence type="ECO:0000256" key="12">
    <source>
        <dbReference type="ARBA" id="ARBA00023134"/>
    </source>
</evidence>
<evidence type="ECO:0000256" key="3">
    <source>
        <dbReference type="ARBA" id="ARBA00010113"/>
    </source>
</evidence>
<feature type="compositionally biased region" description="Pro residues" evidence="15">
    <location>
        <begin position="227"/>
        <end position="240"/>
    </location>
</feature>
<evidence type="ECO:0000256" key="7">
    <source>
        <dbReference type="ARBA" id="ARBA00022694"/>
    </source>
</evidence>
<keyword evidence="9" id="KW-0479">Metal-binding</keyword>
<dbReference type="PANTHER" id="PTHR12729:SF6">
    <property type="entry name" value="TRNA(HIS) GUANYLYLTRANSFERASE-RELATED"/>
    <property type="match status" value="1"/>
</dbReference>
<feature type="region of interest" description="Disordered" evidence="15">
    <location>
        <begin position="223"/>
        <end position="412"/>
    </location>
</feature>
<evidence type="ECO:0000256" key="11">
    <source>
        <dbReference type="ARBA" id="ARBA00022842"/>
    </source>
</evidence>
<evidence type="ECO:0000256" key="9">
    <source>
        <dbReference type="ARBA" id="ARBA00022723"/>
    </source>
</evidence>
<evidence type="ECO:0000256" key="2">
    <source>
        <dbReference type="ARBA" id="ARBA00002939"/>
    </source>
</evidence>
<evidence type="ECO:0000256" key="6">
    <source>
        <dbReference type="ARBA" id="ARBA00022679"/>
    </source>
</evidence>
<feature type="compositionally biased region" description="Pro residues" evidence="15">
    <location>
        <begin position="285"/>
        <end position="294"/>
    </location>
</feature>
<gene>
    <name evidence="18" type="ORF">B0J11DRAFT_542386</name>
</gene>
<dbReference type="PANTHER" id="PTHR12729">
    <property type="entry name" value="TRNA(HIS) GUANYLYLTRANSFERASE-RELATED"/>
    <property type="match status" value="1"/>
</dbReference>
<comment type="catalytic activity">
    <reaction evidence="14">
        <text>a 5'-end ribonucleotide-tRNA(His) + GTP + ATP + H2O = a 5'-end phospho-guanosine-ribonucleotide-tRNA(His) + AMP + 2 diphosphate + H(+)</text>
        <dbReference type="Rhea" id="RHEA:54564"/>
        <dbReference type="Rhea" id="RHEA-COMP:14193"/>
        <dbReference type="Rhea" id="RHEA-COMP:14917"/>
        <dbReference type="ChEBI" id="CHEBI:15377"/>
        <dbReference type="ChEBI" id="CHEBI:15378"/>
        <dbReference type="ChEBI" id="CHEBI:30616"/>
        <dbReference type="ChEBI" id="CHEBI:33019"/>
        <dbReference type="ChEBI" id="CHEBI:37565"/>
        <dbReference type="ChEBI" id="CHEBI:138282"/>
        <dbReference type="ChEBI" id="CHEBI:141847"/>
        <dbReference type="ChEBI" id="CHEBI:456215"/>
        <dbReference type="EC" id="2.7.7.79"/>
    </reaction>
</comment>
<keyword evidence="6" id="KW-0808">Transferase</keyword>
<evidence type="ECO:0000256" key="4">
    <source>
        <dbReference type="ARBA" id="ARBA00012511"/>
    </source>
</evidence>
<feature type="domain" description="tRNAHis guanylyltransferase catalytic" evidence="16">
    <location>
        <begin position="6"/>
        <end position="136"/>
    </location>
</feature>
<evidence type="ECO:0000259" key="16">
    <source>
        <dbReference type="Pfam" id="PF04446"/>
    </source>
</evidence>
<feature type="compositionally biased region" description="Low complexity" evidence="15">
    <location>
        <begin position="372"/>
        <end position="381"/>
    </location>
</feature>
<dbReference type="GO" id="GO:0005525">
    <property type="term" value="F:GTP binding"/>
    <property type="evidence" value="ECO:0007669"/>
    <property type="project" value="UniProtKB-KW"/>
</dbReference>
<dbReference type="Proteomes" id="UP000700596">
    <property type="component" value="Unassembled WGS sequence"/>
</dbReference>
<dbReference type="Pfam" id="PF14413">
    <property type="entry name" value="Thg1C"/>
    <property type="match status" value="1"/>
</dbReference>
<sequence length="660" mass="73106">MANSKYEYVRSFEQPDSLLTNTWIVVRIDGRGFSKFTTRYQFEKPNDRRALDLMNAAAEAVMKDLPDLVLAYGNSDEFSFVFHKDCVLFERRASKLMTTITSTFTAQYTYLWSTYFPNAPLTPPLPSFDGRCVCYPSDQNLRDYMSWRQVDCHINNLYNTTFWSLVNKGGMHATEAEKLLKGTVSSDKNEILFSRFSINYNNEPEIFKKGSVLYRDFFPVVSQSSPTPVPKPASPPPLSHPQPRRQITRPMSQPLERTVPNLLWDSPESDDTPRGPTFLSTSTTPSPPPSPPSMSIPSFQPQPFAPITNLTNGGHSHSSSLKSPFPLLTPLPLPPPTLKPSTRPPPSLHPPNPTTHTNTSPLNSPQTDQIPKRSSSNSSKRPPAPPSYARPTASSSATPSNPKPNLKLKNRSPSLGAIDYTFSPPIIPLRISSIPINNKTRKLSLPSQKSISAFHQKCDEKENKHPSTPPKSGSPMSTMKEMPSPPPVAQDDVLQIRNKVMGGEFETMHVDIQRAMINPTSPTSSRPRPSRRARSSSHLHSAPASTYFPPSTSPSPDLKPKTKTKSKSTPNAKSTTAIALSASPIKSGKAKAKVTEEGGWAAGTMGQGHGNEGRPVEMSRTQREKERKKRGKARIVIEHVDVIKDEFWVKRPWILSGRAG</sequence>
<name>A0A9P9D4D7_9PLEO</name>
<feature type="compositionally biased region" description="Low complexity" evidence="15">
    <location>
        <begin position="389"/>
        <end position="405"/>
    </location>
</feature>
<reference evidence="18" key="1">
    <citation type="journal article" date="2021" name="Nat. Commun.">
        <title>Genetic determinants of endophytism in the Arabidopsis root mycobiome.</title>
        <authorList>
            <person name="Mesny F."/>
            <person name="Miyauchi S."/>
            <person name="Thiergart T."/>
            <person name="Pickel B."/>
            <person name="Atanasova L."/>
            <person name="Karlsson M."/>
            <person name="Huettel B."/>
            <person name="Barry K.W."/>
            <person name="Haridas S."/>
            <person name="Chen C."/>
            <person name="Bauer D."/>
            <person name="Andreopoulos W."/>
            <person name="Pangilinan J."/>
            <person name="LaButti K."/>
            <person name="Riley R."/>
            <person name="Lipzen A."/>
            <person name="Clum A."/>
            <person name="Drula E."/>
            <person name="Henrissat B."/>
            <person name="Kohler A."/>
            <person name="Grigoriev I.V."/>
            <person name="Martin F.M."/>
            <person name="Hacquard S."/>
        </authorList>
    </citation>
    <scope>NUCLEOTIDE SEQUENCE</scope>
    <source>
        <strain evidence="18">MPI-CAGE-CH-0243</strain>
    </source>
</reference>
<dbReference type="GO" id="GO:0000287">
    <property type="term" value="F:magnesium ion binding"/>
    <property type="evidence" value="ECO:0007669"/>
    <property type="project" value="InterPro"/>
</dbReference>
<dbReference type="Pfam" id="PF04446">
    <property type="entry name" value="Thg1"/>
    <property type="match status" value="1"/>
</dbReference>
<evidence type="ECO:0000256" key="15">
    <source>
        <dbReference type="SAM" id="MobiDB-lite"/>
    </source>
</evidence>
<feature type="compositionally biased region" description="Basic and acidic residues" evidence="15">
    <location>
        <begin position="456"/>
        <end position="465"/>
    </location>
</feature>
<keyword evidence="10" id="KW-0547">Nucleotide-binding</keyword>
<keyword evidence="19" id="KW-1185">Reference proteome</keyword>
<evidence type="ECO:0000313" key="18">
    <source>
        <dbReference type="EMBL" id="KAH7112461.1"/>
    </source>
</evidence>
<feature type="compositionally biased region" description="Low complexity" evidence="15">
    <location>
        <begin position="316"/>
        <end position="326"/>
    </location>
</feature>
<dbReference type="FunFam" id="3.30.70.3000:FF:000001">
    <property type="entry name" value="tRNA(His) guanylyltransferase"/>
    <property type="match status" value="1"/>
</dbReference>
<protein>
    <recommendedName>
        <fullName evidence="5">tRNA(His) guanylyltransferase</fullName>
        <ecNumber evidence="4">2.7.7.79</ecNumber>
    </recommendedName>
    <alternativeName>
        <fullName evidence="13">tRNA-histidine guanylyltransferase</fullName>
    </alternativeName>
</protein>
<keyword evidence="12" id="KW-0342">GTP-binding</keyword>
<dbReference type="GO" id="GO:0008193">
    <property type="term" value="F:tRNA guanylyltransferase activity"/>
    <property type="evidence" value="ECO:0007669"/>
    <property type="project" value="UniProtKB-EC"/>
</dbReference>
<dbReference type="AlphaFoldDB" id="A0A9P9D4D7"/>
<comment type="similarity">
    <text evidence="3">Belongs to the tRNA(His) guanylyltransferase family.</text>
</comment>
<evidence type="ECO:0000259" key="17">
    <source>
        <dbReference type="Pfam" id="PF14413"/>
    </source>
</evidence>
<proteinExistence type="inferred from homology"/>
<feature type="compositionally biased region" description="Basic residues" evidence="15">
    <location>
        <begin position="528"/>
        <end position="537"/>
    </location>
</feature>
<feature type="compositionally biased region" description="Low complexity" evidence="15">
    <location>
        <begin position="538"/>
        <end position="556"/>
    </location>
</feature>
<evidence type="ECO:0000256" key="5">
    <source>
        <dbReference type="ARBA" id="ARBA00015443"/>
    </source>
</evidence>
<feature type="compositionally biased region" description="Basic and acidic residues" evidence="15">
    <location>
        <begin position="611"/>
        <end position="625"/>
    </location>
</feature>
<dbReference type="GO" id="GO:0006400">
    <property type="term" value="P:tRNA modification"/>
    <property type="evidence" value="ECO:0007669"/>
    <property type="project" value="InterPro"/>
</dbReference>
<evidence type="ECO:0000256" key="1">
    <source>
        <dbReference type="ARBA" id="ARBA00001946"/>
    </source>
</evidence>
<dbReference type="InterPro" id="IPR024956">
    <property type="entry name" value="tRNAHis_GuaTrfase_cat"/>
</dbReference>